<protein>
    <recommendedName>
        <fullName evidence="6 7">6-phosphogluconolactonase</fullName>
        <shortName evidence="7">6PGL</shortName>
        <ecNumber evidence="5 7">3.1.1.31</ecNumber>
    </recommendedName>
</protein>
<feature type="domain" description="Glucosamine/galactosamine-6-phosphate isomerase" evidence="8">
    <location>
        <begin position="6"/>
        <end position="198"/>
    </location>
</feature>
<evidence type="ECO:0000256" key="5">
    <source>
        <dbReference type="ARBA" id="ARBA00013198"/>
    </source>
</evidence>
<dbReference type="AlphaFoldDB" id="A0A520MSA8"/>
<keyword evidence="7 9" id="KW-0378">Hydrolase</keyword>
<reference evidence="9 10" key="1">
    <citation type="submission" date="2019-02" db="EMBL/GenBank/DDBJ databases">
        <title>Prokaryotic population dynamics and viral predation in marine succession experiment using metagenomics: the confinement effect.</title>
        <authorList>
            <person name="Haro-Moreno J.M."/>
            <person name="Rodriguez-Valera F."/>
            <person name="Lopez-Perez M."/>
        </authorList>
    </citation>
    <scope>NUCLEOTIDE SEQUENCE [LARGE SCALE GENOMIC DNA]</scope>
    <source>
        <strain evidence="9">MED-G165</strain>
    </source>
</reference>
<dbReference type="InterPro" id="IPR039104">
    <property type="entry name" value="6PGL"/>
</dbReference>
<proteinExistence type="inferred from homology"/>
<organism evidence="9 10">
    <name type="scientific">SAR86 cluster bacterium</name>
    <dbReference type="NCBI Taxonomy" id="2030880"/>
    <lineage>
        <taxon>Bacteria</taxon>
        <taxon>Pseudomonadati</taxon>
        <taxon>Pseudomonadota</taxon>
        <taxon>Gammaproteobacteria</taxon>
        <taxon>SAR86 cluster</taxon>
    </lineage>
</organism>
<comment type="catalytic activity">
    <reaction evidence="1 7">
        <text>6-phospho-D-glucono-1,5-lactone + H2O = 6-phospho-D-gluconate + H(+)</text>
        <dbReference type="Rhea" id="RHEA:12556"/>
        <dbReference type="ChEBI" id="CHEBI:15377"/>
        <dbReference type="ChEBI" id="CHEBI:15378"/>
        <dbReference type="ChEBI" id="CHEBI:57955"/>
        <dbReference type="ChEBI" id="CHEBI:58759"/>
        <dbReference type="EC" id="3.1.1.31"/>
    </reaction>
</comment>
<dbReference type="SUPFAM" id="SSF100950">
    <property type="entry name" value="NagB/RpiA/CoA transferase-like"/>
    <property type="match status" value="1"/>
</dbReference>
<evidence type="ECO:0000313" key="10">
    <source>
        <dbReference type="Proteomes" id="UP000316449"/>
    </source>
</evidence>
<dbReference type="EC" id="3.1.1.31" evidence="5 7"/>
<sequence>MKDFTVDNLSQSIAASLSASINLNGYASFVVCGGSSPLSLYDNLSNKDLDWSKVSIFLGDDRVVPSDHPDSNNYLIHLHLLKNHASSASFYPLNDSSITIHDIRRPFDVVLLGLGDDGHFASLFPAQLNDRCAFDVNASPSVIASDQNLGSPSHRRISMNLSMLIDAKRCILLVPNSEKRKIVERAFKDNQLPLHFLLNQERTKIEFSDIDF</sequence>
<evidence type="ECO:0000256" key="7">
    <source>
        <dbReference type="RuleBase" id="RU365095"/>
    </source>
</evidence>
<evidence type="ECO:0000259" key="8">
    <source>
        <dbReference type="Pfam" id="PF01182"/>
    </source>
</evidence>
<dbReference type="UniPathway" id="UPA00115">
    <property type="reaction ID" value="UER00409"/>
</dbReference>
<dbReference type="GO" id="GO:0017057">
    <property type="term" value="F:6-phosphogluconolactonase activity"/>
    <property type="evidence" value="ECO:0007669"/>
    <property type="project" value="UniProtKB-UniRule"/>
</dbReference>
<dbReference type="GO" id="GO:0005975">
    <property type="term" value="P:carbohydrate metabolic process"/>
    <property type="evidence" value="ECO:0007669"/>
    <property type="project" value="UniProtKB-UniRule"/>
</dbReference>
<comment type="pathway">
    <text evidence="3 7">Carbohydrate degradation; pentose phosphate pathway; D-ribulose 5-phosphate from D-glucose 6-phosphate (oxidative stage): step 2/3.</text>
</comment>
<dbReference type="EMBL" id="SHBK01000017">
    <property type="protein sequence ID" value="RZO24077.1"/>
    <property type="molecule type" value="Genomic_DNA"/>
</dbReference>
<dbReference type="NCBIfam" id="TIGR01198">
    <property type="entry name" value="pgl"/>
    <property type="match status" value="1"/>
</dbReference>
<evidence type="ECO:0000256" key="1">
    <source>
        <dbReference type="ARBA" id="ARBA00000832"/>
    </source>
</evidence>
<dbReference type="CDD" id="cd01400">
    <property type="entry name" value="6PGL"/>
    <property type="match status" value="1"/>
</dbReference>
<dbReference type="InterPro" id="IPR006148">
    <property type="entry name" value="Glc/Gal-6P_isomerase"/>
</dbReference>
<dbReference type="InterPro" id="IPR037171">
    <property type="entry name" value="NagB/RpiA_transferase-like"/>
</dbReference>
<evidence type="ECO:0000256" key="3">
    <source>
        <dbReference type="ARBA" id="ARBA00004961"/>
    </source>
</evidence>
<dbReference type="Pfam" id="PF01182">
    <property type="entry name" value="Glucosamine_iso"/>
    <property type="match status" value="1"/>
</dbReference>
<evidence type="ECO:0000313" key="9">
    <source>
        <dbReference type="EMBL" id="RZO24077.1"/>
    </source>
</evidence>
<gene>
    <name evidence="7 9" type="primary">pgl</name>
    <name evidence="9" type="ORF">EVA98_01905</name>
</gene>
<dbReference type="InterPro" id="IPR005900">
    <property type="entry name" value="6-phosphogluconolactonase_DevB"/>
</dbReference>
<dbReference type="Proteomes" id="UP000316449">
    <property type="component" value="Unassembled WGS sequence"/>
</dbReference>
<evidence type="ECO:0000256" key="6">
    <source>
        <dbReference type="ARBA" id="ARBA00020337"/>
    </source>
</evidence>
<dbReference type="PANTHER" id="PTHR11054">
    <property type="entry name" value="6-PHOSPHOGLUCONOLACTONASE"/>
    <property type="match status" value="1"/>
</dbReference>
<comment type="function">
    <text evidence="2 7">Hydrolysis of 6-phosphogluconolactone to 6-phosphogluconate.</text>
</comment>
<comment type="similarity">
    <text evidence="4 7">Belongs to the glucosamine/galactosamine-6-phosphate isomerase family. 6-phosphogluconolactonase subfamily.</text>
</comment>
<dbReference type="Gene3D" id="3.40.50.1360">
    <property type="match status" value="1"/>
</dbReference>
<name>A0A520MSA8_9GAMM</name>
<comment type="caution">
    <text evidence="9">The sequence shown here is derived from an EMBL/GenBank/DDBJ whole genome shotgun (WGS) entry which is preliminary data.</text>
</comment>
<dbReference type="PANTHER" id="PTHR11054:SF0">
    <property type="entry name" value="6-PHOSPHOGLUCONOLACTONASE"/>
    <property type="match status" value="1"/>
</dbReference>
<evidence type="ECO:0000256" key="4">
    <source>
        <dbReference type="ARBA" id="ARBA00010662"/>
    </source>
</evidence>
<accession>A0A520MSA8</accession>
<dbReference type="GO" id="GO:0006098">
    <property type="term" value="P:pentose-phosphate shunt"/>
    <property type="evidence" value="ECO:0007669"/>
    <property type="project" value="UniProtKB-UniPathway"/>
</dbReference>
<evidence type="ECO:0000256" key="2">
    <source>
        <dbReference type="ARBA" id="ARBA00002681"/>
    </source>
</evidence>